<keyword evidence="1" id="KW-1133">Transmembrane helix</keyword>
<sequence length="185" mass="21617">MWAIIISSYYAFNYPQTFKITALIKQAEWKPLLLLYLALLLLALTLAFAISRKGVFTKTFLKAVCILQSAAILFFIIYGLIVLYKINQQYGELIRATEKRAENDIKRDAVTFISDGLPLYDSIDLKRDSIMERYGIHTAFYCTIDNSSEKYNAYYKQLTKAYLNKRNGKGWKERMQKELEAYKRQ</sequence>
<evidence type="ECO:0000313" key="3">
    <source>
        <dbReference type="Proteomes" id="UP000077667"/>
    </source>
</evidence>
<keyword evidence="3" id="KW-1185">Reference proteome</keyword>
<dbReference type="OrthoDB" id="1350491at2"/>
<dbReference type="RefSeq" id="WP_067754103.1">
    <property type="nucleotide sequence ID" value="NZ_CP015772.1"/>
</dbReference>
<dbReference type="AlphaFoldDB" id="A0A1A9I2E2"/>
<feature type="transmembrane region" description="Helical" evidence="1">
    <location>
        <begin position="33"/>
        <end position="51"/>
    </location>
</feature>
<evidence type="ECO:0000313" key="2">
    <source>
        <dbReference type="EMBL" id="ANH80871.1"/>
    </source>
</evidence>
<name>A0A1A9I2E2_9BACT</name>
<dbReference type="Proteomes" id="UP000077667">
    <property type="component" value="Chromosome"/>
</dbReference>
<organism evidence="2 3">
    <name type="scientific">Niabella ginsenosidivorans</name>
    <dbReference type="NCBI Taxonomy" id="1176587"/>
    <lineage>
        <taxon>Bacteria</taxon>
        <taxon>Pseudomonadati</taxon>
        <taxon>Bacteroidota</taxon>
        <taxon>Chitinophagia</taxon>
        <taxon>Chitinophagales</taxon>
        <taxon>Chitinophagaceae</taxon>
        <taxon>Niabella</taxon>
    </lineage>
</organism>
<dbReference type="STRING" id="1176587.A8C56_07665"/>
<evidence type="ECO:0000256" key="1">
    <source>
        <dbReference type="SAM" id="Phobius"/>
    </source>
</evidence>
<keyword evidence="1" id="KW-0472">Membrane</keyword>
<keyword evidence="1" id="KW-0812">Transmembrane</keyword>
<proteinExistence type="predicted"/>
<gene>
    <name evidence="2" type="ORF">A8C56_07665</name>
</gene>
<feature type="transmembrane region" description="Helical" evidence="1">
    <location>
        <begin position="63"/>
        <end position="84"/>
    </location>
</feature>
<accession>A0A1A9I2E2</accession>
<dbReference type="EMBL" id="CP015772">
    <property type="protein sequence ID" value="ANH80871.1"/>
    <property type="molecule type" value="Genomic_DNA"/>
</dbReference>
<reference evidence="2 3" key="1">
    <citation type="submission" date="2016-05" db="EMBL/GenBank/DDBJ databases">
        <title>Niabella ginsenosidivorans BS26 whole genome sequencing.</title>
        <authorList>
            <person name="Im W.T."/>
            <person name="Siddiqi M.Z."/>
        </authorList>
    </citation>
    <scope>NUCLEOTIDE SEQUENCE [LARGE SCALE GENOMIC DNA]</scope>
    <source>
        <strain evidence="2 3">BS26</strain>
    </source>
</reference>
<dbReference type="KEGG" id="nia:A8C56_07665"/>
<protein>
    <submittedName>
        <fullName evidence="2">Uncharacterized protein</fullName>
    </submittedName>
</protein>